<keyword evidence="4" id="KW-1185">Reference proteome</keyword>
<protein>
    <submittedName>
        <fullName evidence="3">Glyoxylase, beta-lactamase superfamily II</fullName>
    </submittedName>
</protein>
<evidence type="ECO:0000256" key="1">
    <source>
        <dbReference type="SAM" id="Phobius"/>
    </source>
</evidence>
<dbReference type="InterPro" id="IPR001279">
    <property type="entry name" value="Metallo-B-lactamas"/>
</dbReference>
<name>A0A1G7D0S2_9BACT</name>
<keyword evidence="1" id="KW-0472">Membrane</keyword>
<dbReference type="Gene3D" id="3.60.15.10">
    <property type="entry name" value="Ribonuclease Z/Hydroxyacylglutathione hydrolase-like"/>
    <property type="match status" value="1"/>
</dbReference>
<feature type="domain" description="Metallo-beta-lactamase" evidence="2">
    <location>
        <begin position="25"/>
        <end position="234"/>
    </location>
</feature>
<evidence type="ECO:0000313" key="3">
    <source>
        <dbReference type="EMBL" id="SDE45202.1"/>
    </source>
</evidence>
<dbReference type="Proteomes" id="UP000198748">
    <property type="component" value="Unassembled WGS sequence"/>
</dbReference>
<dbReference type="InterPro" id="IPR036866">
    <property type="entry name" value="RibonucZ/Hydroxyglut_hydro"/>
</dbReference>
<keyword evidence="1" id="KW-0812">Transmembrane</keyword>
<keyword evidence="1" id="KW-1133">Transmembrane helix</keyword>
<reference evidence="4" key="1">
    <citation type="submission" date="2016-10" db="EMBL/GenBank/DDBJ databases">
        <authorList>
            <person name="Varghese N."/>
            <person name="Submissions S."/>
        </authorList>
    </citation>
    <scope>NUCLEOTIDE SEQUENCE [LARGE SCALE GENOMIC DNA]</scope>
    <source>
        <strain evidence="4">DSM 25329</strain>
    </source>
</reference>
<organism evidence="3 4">
    <name type="scientific">Dyadobacter soli</name>
    <dbReference type="NCBI Taxonomy" id="659014"/>
    <lineage>
        <taxon>Bacteria</taxon>
        <taxon>Pseudomonadati</taxon>
        <taxon>Bacteroidota</taxon>
        <taxon>Cytophagia</taxon>
        <taxon>Cytophagales</taxon>
        <taxon>Spirosomataceae</taxon>
        <taxon>Dyadobacter</taxon>
    </lineage>
</organism>
<sequence length="323" mass="35420">MKTENNESGSFFRVAEGVWGIKDVMVNIYLIANPDKSWVLVDAGLKSAFGKIKTAAAELFGEGIPPAAVILTHGHFDHVGSLEAIIREWQVPVYAHFLETPYLTGKSKYPPADPNAGGGLLSVVSGLYPNEPIDLIDAVKSLPLDGHIPFLPEWKYIHTPGHAPGHISLWHDEDRVLIAGDAFVTTKQESVFSVLTQRKVISGPPRYFTYDWYQADKSVNALADLSPEIVATGHGKPMAGREMRQQLMDLALNFSDRAVPRYGRYVAEPAVTNRDGVVSLPKEPVTPKAVWALVSSVAVIALGCVYFSRQRSRKDLLSLPSFS</sequence>
<dbReference type="STRING" id="659014.SAMN04487996_10585"/>
<dbReference type="InterPro" id="IPR050855">
    <property type="entry name" value="NDM-1-like"/>
</dbReference>
<proteinExistence type="predicted"/>
<evidence type="ECO:0000313" key="4">
    <source>
        <dbReference type="Proteomes" id="UP000198748"/>
    </source>
</evidence>
<accession>A0A1G7D0S2</accession>
<dbReference type="SUPFAM" id="SSF56281">
    <property type="entry name" value="Metallo-hydrolase/oxidoreductase"/>
    <property type="match status" value="1"/>
</dbReference>
<dbReference type="RefSeq" id="WP_090148562.1">
    <property type="nucleotide sequence ID" value="NZ_FNAN01000005.1"/>
</dbReference>
<dbReference type="PANTHER" id="PTHR42951">
    <property type="entry name" value="METALLO-BETA-LACTAMASE DOMAIN-CONTAINING"/>
    <property type="match status" value="1"/>
</dbReference>
<dbReference type="EMBL" id="FNAN01000005">
    <property type="protein sequence ID" value="SDE45202.1"/>
    <property type="molecule type" value="Genomic_DNA"/>
</dbReference>
<dbReference type="OrthoDB" id="9802248at2"/>
<gene>
    <name evidence="3" type="ORF">SAMN04487996_10585</name>
</gene>
<dbReference type="Pfam" id="PF00753">
    <property type="entry name" value="Lactamase_B"/>
    <property type="match status" value="1"/>
</dbReference>
<dbReference type="AlphaFoldDB" id="A0A1G7D0S2"/>
<evidence type="ECO:0000259" key="2">
    <source>
        <dbReference type="SMART" id="SM00849"/>
    </source>
</evidence>
<dbReference type="PANTHER" id="PTHR42951:SF17">
    <property type="entry name" value="METALLO-BETA-LACTAMASE DOMAIN-CONTAINING PROTEIN"/>
    <property type="match status" value="1"/>
</dbReference>
<feature type="transmembrane region" description="Helical" evidence="1">
    <location>
        <begin position="289"/>
        <end position="308"/>
    </location>
</feature>
<dbReference type="CDD" id="cd07721">
    <property type="entry name" value="yflN-like_MBL-fold"/>
    <property type="match status" value="1"/>
</dbReference>
<dbReference type="SMART" id="SM00849">
    <property type="entry name" value="Lactamase_B"/>
    <property type="match status" value="1"/>
</dbReference>